<keyword evidence="3" id="KW-0010">Activator</keyword>
<sequence length="250" mass="28392">MSWSINEVAQLSGVTSRTLRHYDAIGLLSPAWTAHGGRRFYEQEQLLRLQRILLLRDLGLGLDSIAEVLAAQSQHGAVDVLQQHREWLLEERQRLGRLIKTVEDTIATLEEGGTMNPNEIYQGFENHREYEAEARQRWGDEAVDRGNAIVAEWTPEQWAAAKAEFDAQNEGLAQLMDAGTPVADEQVQAIIERHYNGMTQFWTPDRESYTGLGQMYVDDDRFAQNYEAVRPGLAAYLRDAIAVYAENRLS</sequence>
<keyword evidence="2" id="KW-0238">DNA-binding</keyword>
<evidence type="ECO:0000256" key="3">
    <source>
        <dbReference type="ARBA" id="ARBA00023159"/>
    </source>
</evidence>
<organism evidence="6 7">
    <name type="scientific">Phytoactinopolyspora mesophila</name>
    <dbReference type="NCBI Taxonomy" id="2650750"/>
    <lineage>
        <taxon>Bacteria</taxon>
        <taxon>Bacillati</taxon>
        <taxon>Actinomycetota</taxon>
        <taxon>Actinomycetes</taxon>
        <taxon>Jiangellales</taxon>
        <taxon>Jiangellaceae</taxon>
        <taxon>Phytoactinopolyspora</taxon>
    </lineage>
</organism>
<dbReference type="InterPro" id="IPR036244">
    <property type="entry name" value="TipA-like_antibiotic-bd"/>
</dbReference>
<dbReference type="InterPro" id="IPR012925">
    <property type="entry name" value="TipAS_dom"/>
</dbReference>
<reference evidence="6 7" key="1">
    <citation type="submission" date="2019-11" db="EMBL/GenBank/DDBJ databases">
        <authorList>
            <person name="Li X.-J."/>
            <person name="Feng X.-M."/>
        </authorList>
    </citation>
    <scope>NUCLEOTIDE SEQUENCE [LARGE SCALE GENOMIC DNA]</scope>
    <source>
        <strain evidence="6 7">XMNu-373</strain>
    </source>
</reference>
<evidence type="ECO:0000256" key="2">
    <source>
        <dbReference type="ARBA" id="ARBA00023125"/>
    </source>
</evidence>
<dbReference type="EMBL" id="WLZY01000004">
    <property type="protein sequence ID" value="NDL57912.1"/>
    <property type="molecule type" value="Genomic_DNA"/>
</dbReference>
<dbReference type="PANTHER" id="PTHR30204">
    <property type="entry name" value="REDOX-CYCLING DRUG-SENSING TRANSCRIPTIONAL ACTIVATOR SOXR"/>
    <property type="match status" value="1"/>
</dbReference>
<keyword evidence="4" id="KW-0804">Transcription</keyword>
<comment type="caution">
    <text evidence="6">The sequence shown here is derived from an EMBL/GenBank/DDBJ whole genome shotgun (WGS) entry which is preliminary data.</text>
</comment>
<protein>
    <submittedName>
        <fullName evidence="6">MerR family transcriptional regulator</fullName>
    </submittedName>
</protein>
<dbReference type="PROSITE" id="PS50937">
    <property type="entry name" value="HTH_MERR_2"/>
    <property type="match status" value="1"/>
</dbReference>
<dbReference type="Gene3D" id="1.10.1660.10">
    <property type="match status" value="1"/>
</dbReference>
<keyword evidence="1" id="KW-0805">Transcription regulation</keyword>
<dbReference type="SUPFAM" id="SSF46955">
    <property type="entry name" value="Putative DNA-binding domain"/>
    <property type="match status" value="1"/>
</dbReference>
<evidence type="ECO:0000256" key="4">
    <source>
        <dbReference type="ARBA" id="ARBA00023163"/>
    </source>
</evidence>
<accession>A0A7K3M4R1</accession>
<dbReference type="GO" id="GO:0003677">
    <property type="term" value="F:DNA binding"/>
    <property type="evidence" value="ECO:0007669"/>
    <property type="project" value="UniProtKB-KW"/>
</dbReference>
<dbReference type="CDD" id="cd01106">
    <property type="entry name" value="HTH_TipAL-Mta"/>
    <property type="match status" value="1"/>
</dbReference>
<dbReference type="PANTHER" id="PTHR30204:SF90">
    <property type="entry name" value="HTH-TYPE TRANSCRIPTIONAL ACTIVATOR MTA"/>
    <property type="match status" value="1"/>
</dbReference>
<dbReference type="Pfam" id="PF07739">
    <property type="entry name" value="TipAS"/>
    <property type="match status" value="1"/>
</dbReference>
<dbReference type="Pfam" id="PF13411">
    <property type="entry name" value="MerR_1"/>
    <property type="match status" value="1"/>
</dbReference>
<proteinExistence type="predicted"/>
<dbReference type="PRINTS" id="PR00040">
    <property type="entry name" value="HTHMERR"/>
</dbReference>
<dbReference type="InterPro" id="IPR009061">
    <property type="entry name" value="DNA-bd_dom_put_sf"/>
</dbReference>
<evidence type="ECO:0000313" key="6">
    <source>
        <dbReference type="EMBL" id="NDL57912.1"/>
    </source>
</evidence>
<dbReference type="InterPro" id="IPR047057">
    <property type="entry name" value="MerR_fam"/>
</dbReference>
<dbReference type="SUPFAM" id="SSF89082">
    <property type="entry name" value="Antibiotic binding domain of TipA-like multidrug resistance regulators"/>
    <property type="match status" value="1"/>
</dbReference>
<name>A0A7K3M4R1_9ACTN</name>
<dbReference type="Gene3D" id="1.10.490.50">
    <property type="entry name" value="Antibiotic binding domain of TipA-like multidrug resistance regulators"/>
    <property type="match status" value="1"/>
</dbReference>
<dbReference type="GO" id="GO:0003700">
    <property type="term" value="F:DNA-binding transcription factor activity"/>
    <property type="evidence" value="ECO:0007669"/>
    <property type="project" value="InterPro"/>
</dbReference>
<evidence type="ECO:0000256" key="1">
    <source>
        <dbReference type="ARBA" id="ARBA00023015"/>
    </source>
</evidence>
<dbReference type="RefSeq" id="WP_162450622.1">
    <property type="nucleotide sequence ID" value="NZ_WLZY01000004.1"/>
</dbReference>
<keyword evidence="7" id="KW-1185">Reference proteome</keyword>
<dbReference type="AlphaFoldDB" id="A0A7K3M4R1"/>
<feature type="domain" description="HTH merR-type" evidence="5">
    <location>
        <begin position="1"/>
        <end position="71"/>
    </location>
</feature>
<evidence type="ECO:0000313" key="7">
    <source>
        <dbReference type="Proteomes" id="UP000460435"/>
    </source>
</evidence>
<evidence type="ECO:0000259" key="5">
    <source>
        <dbReference type="PROSITE" id="PS50937"/>
    </source>
</evidence>
<gene>
    <name evidence="6" type="ORF">F7O44_12580</name>
</gene>
<dbReference type="InterPro" id="IPR000551">
    <property type="entry name" value="MerR-type_HTH_dom"/>
</dbReference>
<dbReference type="SMART" id="SM00422">
    <property type="entry name" value="HTH_MERR"/>
    <property type="match status" value="1"/>
</dbReference>
<dbReference type="Proteomes" id="UP000460435">
    <property type="component" value="Unassembled WGS sequence"/>
</dbReference>